<feature type="compositionally biased region" description="Low complexity" evidence="1">
    <location>
        <begin position="445"/>
        <end position="455"/>
    </location>
</feature>
<feature type="compositionally biased region" description="Basic and acidic residues" evidence="1">
    <location>
        <begin position="268"/>
        <end position="283"/>
    </location>
</feature>
<feature type="compositionally biased region" description="Basic and acidic residues" evidence="1">
    <location>
        <begin position="347"/>
        <end position="372"/>
    </location>
</feature>
<dbReference type="Proteomes" id="UP000266841">
    <property type="component" value="Unassembled WGS sequence"/>
</dbReference>
<feature type="compositionally biased region" description="Basic and acidic residues" evidence="1">
    <location>
        <begin position="456"/>
        <end position="467"/>
    </location>
</feature>
<feature type="compositionally biased region" description="Low complexity" evidence="1">
    <location>
        <begin position="167"/>
        <end position="176"/>
    </location>
</feature>
<evidence type="ECO:0000256" key="1">
    <source>
        <dbReference type="SAM" id="MobiDB-lite"/>
    </source>
</evidence>
<feature type="compositionally biased region" description="Basic and acidic residues" evidence="1">
    <location>
        <begin position="475"/>
        <end position="488"/>
    </location>
</feature>
<feature type="compositionally biased region" description="Low complexity" evidence="1">
    <location>
        <begin position="183"/>
        <end position="223"/>
    </location>
</feature>
<feature type="compositionally biased region" description="Basic and acidic residues" evidence="1">
    <location>
        <begin position="386"/>
        <end position="423"/>
    </location>
</feature>
<feature type="non-terminal residue" evidence="2">
    <location>
        <position position="1"/>
    </location>
</feature>
<feature type="compositionally biased region" description="Basic and acidic residues" evidence="1">
    <location>
        <begin position="246"/>
        <end position="255"/>
    </location>
</feature>
<accession>K0R863</accession>
<feature type="region of interest" description="Disordered" evidence="1">
    <location>
        <begin position="1"/>
        <end position="24"/>
    </location>
</feature>
<protein>
    <submittedName>
        <fullName evidence="2">Uncharacterized protein</fullName>
    </submittedName>
</protein>
<feature type="compositionally biased region" description="Basic residues" evidence="1">
    <location>
        <begin position="310"/>
        <end position="326"/>
    </location>
</feature>
<evidence type="ECO:0000313" key="2">
    <source>
        <dbReference type="EMBL" id="EJK48289.1"/>
    </source>
</evidence>
<organism evidence="2 3">
    <name type="scientific">Thalassiosira oceanica</name>
    <name type="common">Marine diatom</name>
    <dbReference type="NCBI Taxonomy" id="159749"/>
    <lineage>
        <taxon>Eukaryota</taxon>
        <taxon>Sar</taxon>
        <taxon>Stramenopiles</taxon>
        <taxon>Ochrophyta</taxon>
        <taxon>Bacillariophyta</taxon>
        <taxon>Coscinodiscophyceae</taxon>
        <taxon>Thalassiosirophycidae</taxon>
        <taxon>Thalassiosirales</taxon>
        <taxon>Thalassiosiraceae</taxon>
        <taxon>Thalassiosira</taxon>
    </lineage>
</organism>
<dbReference type="AlphaFoldDB" id="K0R863"/>
<reference evidence="2 3" key="1">
    <citation type="journal article" date="2012" name="Genome Biol.">
        <title>Genome and low-iron response of an oceanic diatom adapted to chronic iron limitation.</title>
        <authorList>
            <person name="Lommer M."/>
            <person name="Specht M."/>
            <person name="Roy A.S."/>
            <person name="Kraemer L."/>
            <person name="Andreson R."/>
            <person name="Gutowska M.A."/>
            <person name="Wolf J."/>
            <person name="Bergner S.V."/>
            <person name="Schilhabel M.B."/>
            <person name="Klostermeier U.C."/>
            <person name="Beiko R.G."/>
            <person name="Rosenstiel P."/>
            <person name="Hippler M."/>
            <person name="Laroche J."/>
        </authorList>
    </citation>
    <scope>NUCLEOTIDE SEQUENCE [LARGE SCALE GENOMIC DNA]</scope>
    <source>
        <strain evidence="2 3">CCMP1005</strain>
    </source>
</reference>
<dbReference type="EMBL" id="AGNL01046042">
    <property type="protein sequence ID" value="EJK48289.1"/>
    <property type="molecule type" value="Genomic_DNA"/>
</dbReference>
<feature type="compositionally biased region" description="Basic and acidic residues" evidence="1">
    <location>
        <begin position="1"/>
        <end position="13"/>
    </location>
</feature>
<evidence type="ECO:0000313" key="3">
    <source>
        <dbReference type="Proteomes" id="UP000266841"/>
    </source>
</evidence>
<proteinExistence type="predicted"/>
<name>K0R863_THAOC</name>
<keyword evidence="3" id="KW-1185">Reference proteome</keyword>
<dbReference type="OMA" id="ANRDEYR"/>
<feature type="region of interest" description="Disordered" evidence="1">
    <location>
        <begin position="158"/>
        <end position="532"/>
    </location>
</feature>
<comment type="caution">
    <text evidence="2">The sequence shown here is derived from an EMBL/GenBank/DDBJ whole genome shotgun (WGS) entry which is preliminary data.</text>
</comment>
<sequence length="554" mass="59664">ARRVASAERARGDGRRRRLSDGRPASLDDYVDELMEFVDGDEYVSAATAETYNPNIHDPPGPDDLAGQRRTTVRYTVMDALSELRRREARRCGLLVYDPRSDSFVGLLRDDAPLDRRAFASAAGLAQILRAEFPGRFSPGSDEFAVPFGSLDYPTVKAGTCPSRAPRPCSTSARSTSTRRRGPTSSGCPRRASTSGASSGSRSWATSATTSPASPSRPTARTRGGLPRREPRASPPRAPRGSRPGRLRDRERGASEGRTAGHGARGQVRRDDHPEEALRRPPPEVEGGDAVGRGGAVGRRRRAAVPVRRPVLRPRRPVRGPRHRQRDARQSRRDGAVPVPHRPGRTGGHDVDGHLDEARDARPPLPSHDPHAGLRPPLHEAVGALRPREEGPVGPEGEIRQDGGRPCTRVEDRPAGHRAEGTVRHARGLRDAPPVGRGGPPPGRGPVVPAGGVVREGVRLARRRDEPPGGGGVRRPGERTERRAEAHRGLQRRRRARQGLLQLVQPAGEGVDRPGVAPRRPGGEQGEVGSRHVGKLVVASALTEFEGGSNGELL</sequence>
<gene>
    <name evidence="2" type="ORF">THAOC_32930</name>
</gene>